<dbReference type="Proteomes" id="UP000035268">
    <property type="component" value="Chromosome"/>
</dbReference>
<dbReference type="InterPro" id="IPR024934">
    <property type="entry name" value="Rubredoxin-like_dom"/>
</dbReference>
<dbReference type="Pfam" id="PF21349">
    <property type="entry name" value="RUBY_RBDX"/>
    <property type="match status" value="1"/>
</dbReference>
<reference evidence="2 3" key="2">
    <citation type="journal article" date="2016" name="ISME J.">
        <title>Characterization of the first cultured representative of Verrucomicrobia subdivision 5 indicates the proposal of a novel phylum.</title>
        <authorList>
            <person name="Spring S."/>
            <person name="Bunk B."/>
            <person name="Sproer C."/>
            <person name="Schumann P."/>
            <person name="Rohde M."/>
            <person name="Tindall B.J."/>
            <person name="Klenk H.P."/>
        </authorList>
    </citation>
    <scope>NUCLEOTIDE SEQUENCE [LARGE SCALE GENOMIC DNA]</scope>
    <source>
        <strain evidence="2 3">L21-Fru-AB</strain>
    </source>
</reference>
<sequence length="111" mass="12809">MKKWKCQVCGYIHDGEEPPETCPRCGAKKEKFEELDDETASKIERARHSNAQHARLIDLARQIEYCCNDGIEDNLDPGCVGVFTKTREMCWEMMKMSMAEIEVHVGKKKWG</sequence>
<dbReference type="PROSITE" id="PS50903">
    <property type="entry name" value="RUBREDOXIN_LIKE"/>
    <property type="match status" value="1"/>
</dbReference>
<dbReference type="Gene3D" id="2.20.28.10">
    <property type="match status" value="1"/>
</dbReference>
<protein>
    <submittedName>
        <fullName evidence="2">Rubredoxin-type Fe(Cys)4 protein</fullName>
    </submittedName>
</protein>
<dbReference type="InterPro" id="IPR048574">
    <property type="entry name" value="RUBY_RBDX"/>
</dbReference>
<name>A0A0G3EMV0_9BACT</name>
<dbReference type="STRING" id="1307763.L21SP4_02217"/>
<feature type="domain" description="Rubredoxin-like" evidence="1">
    <location>
        <begin position="1"/>
        <end position="35"/>
    </location>
</feature>
<dbReference type="KEGG" id="vbl:L21SP4_02217"/>
<gene>
    <name evidence="2" type="ORF">L21SP4_02217</name>
</gene>
<dbReference type="GO" id="GO:0005506">
    <property type="term" value="F:iron ion binding"/>
    <property type="evidence" value="ECO:0007669"/>
    <property type="project" value="InterPro"/>
</dbReference>
<dbReference type="RefSeq" id="WP_052882670.1">
    <property type="nucleotide sequence ID" value="NZ_CP010904.1"/>
</dbReference>
<organism evidence="2 3">
    <name type="scientific">Kiritimatiella glycovorans</name>
    <dbReference type="NCBI Taxonomy" id="1307763"/>
    <lineage>
        <taxon>Bacteria</taxon>
        <taxon>Pseudomonadati</taxon>
        <taxon>Kiritimatiellota</taxon>
        <taxon>Kiritimatiellia</taxon>
        <taxon>Kiritimatiellales</taxon>
        <taxon>Kiritimatiellaceae</taxon>
        <taxon>Kiritimatiella</taxon>
    </lineage>
</organism>
<dbReference type="AlphaFoldDB" id="A0A0G3EMV0"/>
<proteinExistence type="predicted"/>
<evidence type="ECO:0000313" key="3">
    <source>
        <dbReference type="Proteomes" id="UP000035268"/>
    </source>
</evidence>
<evidence type="ECO:0000313" key="2">
    <source>
        <dbReference type="EMBL" id="AKJ65444.1"/>
    </source>
</evidence>
<dbReference type="EMBL" id="CP010904">
    <property type="protein sequence ID" value="AKJ65444.1"/>
    <property type="molecule type" value="Genomic_DNA"/>
</dbReference>
<reference evidence="3" key="1">
    <citation type="submission" date="2015-02" db="EMBL/GenBank/DDBJ databases">
        <title>Description and complete genome sequence of the first cultured representative of the subdivision 5 of the Verrucomicrobia phylum.</title>
        <authorList>
            <person name="Spring S."/>
            <person name="Bunk B."/>
            <person name="Sproer C."/>
            <person name="Klenk H.-P."/>
        </authorList>
    </citation>
    <scope>NUCLEOTIDE SEQUENCE [LARGE SCALE GENOMIC DNA]</scope>
    <source>
        <strain evidence="3">L21-Fru-AB</strain>
    </source>
</reference>
<accession>A0A0G3EMV0</accession>
<dbReference type="OrthoDB" id="9799749at2"/>
<evidence type="ECO:0000259" key="1">
    <source>
        <dbReference type="PROSITE" id="PS50903"/>
    </source>
</evidence>
<keyword evidence="3" id="KW-1185">Reference proteome</keyword>
<dbReference type="CDD" id="cd00729">
    <property type="entry name" value="rubredoxin_SM"/>
    <property type="match status" value="1"/>
</dbReference>
<dbReference type="SUPFAM" id="SSF57802">
    <property type="entry name" value="Rubredoxin-like"/>
    <property type="match status" value="1"/>
</dbReference>